<proteinExistence type="evidence at transcript level"/>
<dbReference type="Gene3D" id="2.40.50.140">
    <property type="entry name" value="Nucleic acid-binding proteins"/>
    <property type="match status" value="1"/>
</dbReference>
<dbReference type="EMBL" id="BT142050">
    <property type="protein sequence ID" value="AFK41844.1"/>
    <property type="molecule type" value="mRNA"/>
</dbReference>
<accession>I3SNK2</accession>
<evidence type="ECO:0000313" key="2">
    <source>
        <dbReference type="EMBL" id="AFK41844.1"/>
    </source>
</evidence>
<dbReference type="PANTHER" id="PTHR31472:SF13">
    <property type="entry name" value="OB DOMAIN-CONTAINING PROTEIN"/>
    <property type="match status" value="1"/>
</dbReference>
<dbReference type="PANTHER" id="PTHR31472">
    <property type="entry name" value="OS05G0244600 PROTEIN"/>
    <property type="match status" value="1"/>
</dbReference>
<dbReference type="Pfam" id="PF21473">
    <property type="entry name" value="OB_Ssb-like"/>
    <property type="match status" value="1"/>
</dbReference>
<dbReference type="InterPro" id="IPR012340">
    <property type="entry name" value="NA-bd_OB-fold"/>
</dbReference>
<sequence length="140" mass="15460">MATQIEKRKPVFVKVDQLKPGTNGHTLTVKVVSSKPVKAVGNRVGRPSVLAAKPPRIAECVVGDETGTIVFTARNEQVDLMTPDSTIILRNAKIDMFKGSMRLAVDRWGRIEVTEPANFEVKEENNLSLVEYELVNVADE</sequence>
<dbReference type="GeneID" id="130746824"/>
<protein>
    <recommendedName>
        <fullName evidence="1">Single-stranded DNA binding protein Ssb-like OB fold domain-containing protein</fullName>
    </recommendedName>
</protein>
<dbReference type="InterPro" id="IPR048970">
    <property type="entry name" value="OB_Ssb-like"/>
</dbReference>
<dbReference type="AlphaFoldDB" id="I3SNK2"/>
<dbReference type="OrthoDB" id="2274046at2759"/>
<feature type="domain" description="Single-stranded DNA binding protein Ssb-like OB fold" evidence="1">
    <location>
        <begin position="18"/>
        <end position="113"/>
    </location>
</feature>
<reference evidence="2" key="1">
    <citation type="submission" date="2012-05" db="EMBL/GenBank/DDBJ databases">
        <authorList>
            <person name="Krishnakumar V."/>
            <person name="Cheung F."/>
            <person name="Xiao Y."/>
            <person name="Chan A."/>
            <person name="Moskal W.A."/>
            <person name="Town C.D."/>
        </authorList>
    </citation>
    <scope>NUCLEOTIDE SEQUENCE</scope>
</reference>
<evidence type="ECO:0000259" key="1">
    <source>
        <dbReference type="Pfam" id="PF21473"/>
    </source>
</evidence>
<dbReference type="KEGG" id="lja:130746824"/>
<dbReference type="CDD" id="cd04491">
    <property type="entry name" value="SoSSB_OBF"/>
    <property type="match status" value="1"/>
</dbReference>
<dbReference type="RefSeq" id="XP_057455542.1">
    <property type="nucleotide sequence ID" value="XM_057599559.1"/>
</dbReference>
<dbReference type="OMA" id="PTRITEC"/>
<organism evidence="2">
    <name type="scientific">Lotus japonicus</name>
    <name type="common">Lotus corniculatus var. japonicus</name>
    <dbReference type="NCBI Taxonomy" id="34305"/>
    <lineage>
        <taxon>Eukaryota</taxon>
        <taxon>Viridiplantae</taxon>
        <taxon>Streptophyta</taxon>
        <taxon>Embryophyta</taxon>
        <taxon>Tracheophyta</taxon>
        <taxon>Spermatophyta</taxon>
        <taxon>Magnoliopsida</taxon>
        <taxon>eudicotyledons</taxon>
        <taxon>Gunneridae</taxon>
        <taxon>Pentapetalae</taxon>
        <taxon>rosids</taxon>
        <taxon>fabids</taxon>
        <taxon>Fabales</taxon>
        <taxon>Fabaceae</taxon>
        <taxon>Papilionoideae</taxon>
        <taxon>50 kb inversion clade</taxon>
        <taxon>NPAAA clade</taxon>
        <taxon>Hologalegina</taxon>
        <taxon>robinioid clade</taxon>
        <taxon>Loteae</taxon>
        <taxon>Lotus</taxon>
    </lineage>
</organism>
<name>I3SNK2_LOTJA</name>
<dbReference type="SUPFAM" id="SSF50249">
    <property type="entry name" value="Nucleic acid-binding proteins"/>
    <property type="match status" value="1"/>
</dbReference>